<dbReference type="InterPro" id="IPR017517">
    <property type="entry name" value="Maleyloyr_isom"/>
</dbReference>
<organism evidence="2 3">
    <name type="scientific">Mycobacteroides saopaulense</name>
    <dbReference type="NCBI Taxonomy" id="1578165"/>
    <lineage>
        <taxon>Bacteria</taxon>
        <taxon>Bacillati</taxon>
        <taxon>Actinomycetota</taxon>
        <taxon>Actinomycetes</taxon>
        <taxon>Mycobacteriales</taxon>
        <taxon>Mycobacteriaceae</taxon>
        <taxon>Mycobacteroides</taxon>
    </lineage>
</organism>
<dbReference type="NCBIfam" id="TIGR03086">
    <property type="entry name" value="TIGR03086 family metal-binding protein"/>
    <property type="match status" value="1"/>
</dbReference>
<proteinExistence type="predicted"/>
<dbReference type="InterPro" id="IPR024344">
    <property type="entry name" value="MDMPI_metal-binding"/>
</dbReference>
<dbReference type="InterPro" id="IPR017520">
    <property type="entry name" value="CHP03086"/>
</dbReference>
<comment type="caution">
    <text evidence="2">The sequence shown here is derived from an EMBL/GenBank/DDBJ whole genome shotgun (WGS) entry which is preliminary data.</text>
</comment>
<dbReference type="Proteomes" id="UP000179621">
    <property type="component" value="Unassembled WGS sequence"/>
</dbReference>
<dbReference type="RefSeq" id="WP_070909297.1">
    <property type="nucleotide sequence ID" value="NZ_MLIC01000001.1"/>
</dbReference>
<feature type="domain" description="Mycothiol-dependent maleylpyruvate isomerase metal-binding" evidence="1">
    <location>
        <begin position="19"/>
        <end position="129"/>
    </location>
</feature>
<accession>A0ABX3C4J3</accession>
<dbReference type="EMBL" id="MLIH01000002">
    <property type="protein sequence ID" value="OHU13468.1"/>
    <property type="molecule type" value="Genomic_DNA"/>
</dbReference>
<dbReference type="InterPro" id="IPR034660">
    <property type="entry name" value="DinB/YfiT-like"/>
</dbReference>
<dbReference type="SUPFAM" id="SSF109854">
    <property type="entry name" value="DinB/YfiT-like putative metalloenzymes"/>
    <property type="match status" value="1"/>
</dbReference>
<evidence type="ECO:0000313" key="2">
    <source>
        <dbReference type="EMBL" id="OHU13468.1"/>
    </source>
</evidence>
<evidence type="ECO:0000313" key="3">
    <source>
        <dbReference type="Proteomes" id="UP000179621"/>
    </source>
</evidence>
<dbReference type="Gene3D" id="1.20.120.450">
    <property type="entry name" value="dinb family like domain"/>
    <property type="match status" value="1"/>
</dbReference>
<reference evidence="2 3" key="1">
    <citation type="submission" date="2016-10" db="EMBL/GenBank/DDBJ databases">
        <title>Evaluation of Human, Animal and Environmental Mycobacterium chelonae Isolates by Core Genome Phylogenomic Analysis, Targeted Gene Comparison, and Anti-microbial Susceptibility Patterns: A Tale of Mistaken Identities.</title>
        <authorList>
            <person name="Fogelson S.B."/>
            <person name="Camus A.C."/>
            <person name="Lorenz W."/>
            <person name="Vasireddy R."/>
            <person name="Vasireddy S."/>
            <person name="Smith T."/>
            <person name="Brown-Elliott B.A."/>
            <person name="Wallace R.J.Jr."/>
            <person name="Hasan N.A."/>
            <person name="Reischl U."/>
            <person name="Sanchez S."/>
        </authorList>
    </citation>
    <scope>NUCLEOTIDE SEQUENCE [LARGE SCALE GENOMIC DNA]</scope>
    <source>
        <strain evidence="2 3">8528</strain>
    </source>
</reference>
<dbReference type="NCBIfam" id="TIGR03083">
    <property type="entry name" value="maleylpyruvate isomerase family mycothiol-dependent enzyme"/>
    <property type="match status" value="1"/>
</dbReference>
<dbReference type="Pfam" id="PF11716">
    <property type="entry name" value="MDMPI_N"/>
    <property type="match status" value="1"/>
</dbReference>
<keyword evidence="3" id="KW-1185">Reference proteome</keyword>
<evidence type="ECO:0000259" key="1">
    <source>
        <dbReference type="Pfam" id="PF11716"/>
    </source>
</evidence>
<gene>
    <name evidence="2" type="ORF">BKG73_01770</name>
</gene>
<name>A0ABX3C4J3_9MYCO</name>
<sequence>MSASHGDDPVPTGPAEDFARASTAIETMIAAVRPDQWGEPTPCTEWNLRQLVDHLVEVNYSLAERFGGTRGEPADNPVAAYRQSAQALSDALALPGVLDQTYAGPFANTTGDRQLQVRMADLLTHGWDLAQTTGVQPDLPADLVADALGFVEKLAAAFARSGKFGTPQPVAADAPVLDKLAALTGRVVWPSD</sequence>
<protein>
    <submittedName>
        <fullName evidence="2">TIGR03086 family protein</fullName>
    </submittedName>
</protein>